<proteinExistence type="predicted"/>
<dbReference type="EMBL" id="CAVMJV010000085">
    <property type="protein sequence ID" value="CAK5091044.1"/>
    <property type="molecule type" value="Genomic_DNA"/>
</dbReference>
<evidence type="ECO:0000313" key="1">
    <source>
        <dbReference type="EMBL" id="CAK5091044.1"/>
    </source>
</evidence>
<sequence length="92" mass="10478">MSSPVNRQGGHIHAIVLAIGAGKVNDEIIKGLFVDKVNKSLLNDLNSKCLDNSFYCQLFNVRESYIKFHFQSIINIIIERTKIYDHNFLALI</sequence>
<dbReference type="Proteomes" id="UP001497535">
    <property type="component" value="Unassembled WGS sequence"/>
</dbReference>
<keyword evidence="2" id="KW-1185">Reference proteome</keyword>
<protein>
    <submittedName>
        <fullName evidence="1">Uncharacterized protein</fullName>
    </submittedName>
</protein>
<name>A0ACB1AIG0_MELEN</name>
<gene>
    <name evidence="1" type="ORF">MENTE1834_LOCUS38865</name>
</gene>
<comment type="caution">
    <text evidence="1">The sequence shown here is derived from an EMBL/GenBank/DDBJ whole genome shotgun (WGS) entry which is preliminary data.</text>
</comment>
<organism evidence="1 2">
    <name type="scientific">Meloidogyne enterolobii</name>
    <name type="common">Root-knot nematode worm</name>
    <name type="synonym">Meloidogyne mayaguensis</name>
    <dbReference type="NCBI Taxonomy" id="390850"/>
    <lineage>
        <taxon>Eukaryota</taxon>
        <taxon>Metazoa</taxon>
        <taxon>Ecdysozoa</taxon>
        <taxon>Nematoda</taxon>
        <taxon>Chromadorea</taxon>
        <taxon>Rhabditida</taxon>
        <taxon>Tylenchina</taxon>
        <taxon>Tylenchomorpha</taxon>
        <taxon>Tylenchoidea</taxon>
        <taxon>Meloidogynidae</taxon>
        <taxon>Meloidogyninae</taxon>
        <taxon>Meloidogyne</taxon>
    </lineage>
</organism>
<accession>A0ACB1AIG0</accession>
<evidence type="ECO:0000313" key="2">
    <source>
        <dbReference type="Proteomes" id="UP001497535"/>
    </source>
</evidence>
<reference evidence="1" key="1">
    <citation type="submission" date="2023-11" db="EMBL/GenBank/DDBJ databases">
        <authorList>
            <person name="Poullet M."/>
        </authorList>
    </citation>
    <scope>NUCLEOTIDE SEQUENCE</scope>
    <source>
        <strain evidence="1">E1834</strain>
    </source>
</reference>